<dbReference type="HOGENOM" id="CLU_1173454_0_0_6"/>
<feature type="transmembrane region" description="Helical" evidence="1">
    <location>
        <begin position="35"/>
        <end position="52"/>
    </location>
</feature>
<keyword evidence="3" id="KW-1185">Reference proteome</keyword>
<name>N9KN30_9GAMM</name>
<keyword evidence="1" id="KW-0812">Transmembrane</keyword>
<evidence type="ECO:0000313" key="3">
    <source>
        <dbReference type="Proteomes" id="UP000023774"/>
    </source>
</evidence>
<evidence type="ECO:0000256" key="1">
    <source>
        <dbReference type="SAM" id="Phobius"/>
    </source>
</evidence>
<comment type="caution">
    <text evidence="2">The sequence shown here is derived from an EMBL/GenBank/DDBJ whole genome shotgun (WGS) entry which is preliminary data.</text>
</comment>
<sequence>MNNWINRLTNLFLFLAGLVNIILGTYSASQNNSTIALVCLVTGLIFLFASTIDRFESLKGLGIEAKTKQLDQKLVEADKALNYLRSMTEFTGKTLVEIQTKIGRWNGGPSTKELIEFGEEIRKIMTTTGSDEVSIQNVLTPWAKTLCMDLSYKKVEKLRKIINDKIAEIEVQINSISKPISLPNQEYERLLENKRILVTFISSEIDKIYIEPYRVCRRLNILRDYSDEKTNLYPRN</sequence>
<dbReference type="RefSeq" id="WP_005173565.1">
    <property type="nucleotide sequence ID" value="NZ_KB850035.1"/>
</dbReference>
<proteinExistence type="predicted"/>
<dbReference type="Proteomes" id="UP000023774">
    <property type="component" value="Unassembled WGS sequence"/>
</dbReference>
<dbReference type="EMBL" id="APRJ01000014">
    <property type="protein sequence ID" value="ENW85353.1"/>
    <property type="molecule type" value="Genomic_DNA"/>
</dbReference>
<accession>N9KN30</accession>
<dbReference type="AlphaFoldDB" id="N9KN30"/>
<keyword evidence="1" id="KW-0472">Membrane</keyword>
<keyword evidence="1" id="KW-1133">Transmembrane helix</keyword>
<dbReference type="PATRIC" id="fig|1217709.3.peg.2596"/>
<protein>
    <submittedName>
        <fullName evidence="2">Uncharacterized protein</fullName>
    </submittedName>
</protein>
<reference evidence="2 3" key="1">
    <citation type="submission" date="2013-02" db="EMBL/GenBank/DDBJ databases">
        <title>The Genome Sequence of Acinetobacter sp. NIPH 713.</title>
        <authorList>
            <consortium name="The Broad Institute Genome Sequencing Platform"/>
            <consortium name="The Broad Institute Genome Sequencing Center for Infectious Disease"/>
            <person name="Cerqueira G."/>
            <person name="Feldgarden M."/>
            <person name="Courvalin P."/>
            <person name="Perichon B."/>
            <person name="Grillot-Courvalin C."/>
            <person name="Clermont D."/>
            <person name="Rocha E."/>
            <person name="Yoon E.-J."/>
            <person name="Nemec A."/>
            <person name="Walker B."/>
            <person name="Young S.K."/>
            <person name="Zeng Q."/>
            <person name="Gargeya S."/>
            <person name="Fitzgerald M."/>
            <person name="Haas B."/>
            <person name="Abouelleil A."/>
            <person name="Alvarado L."/>
            <person name="Arachchi H.M."/>
            <person name="Berlin A.M."/>
            <person name="Chapman S.B."/>
            <person name="Dewar J."/>
            <person name="Goldberg J."/>
            <person name="Griggs A."/>
            <person name="Gujja S."/>
            <person name="Hansen M."/>
            <person name="Howarth C."/>
            <person name="Imamovic A."/>
            <person name="Larimer J."/>
            <person name="McCowan C."/>
            <person name="Murphy C."/>
            <person name="Neiman D."/>
            <person name="Pearson M."/>
            <person name="Priest M."/>
            <person name="Roberts A."/>
            <person name="Saif S."/>
            <person name="Shea T."/>
            <person name="Sisk P."/>
            <person name="Sykes S."/>
            <person name="Wortman J."/>
            <person name="Nusbaum C."/>
            <person name="Birren B."/>
        </authorList>
    </citation>
    <scope>NUCLEOTIDE SEQUENCE [LARGE SCALE GENOMIC DNA]</scope>
    <source>
        <strain evidence="2 3">NIPH 713</strain>
    </source>
</reference>
<gene>
    <name evidence="2" type="ORF">F906_02677</name>
</gene>
<evidence type="ECO:0000313" key="2">
    <source>
        <dbReference type="EMBL" id="ENW85353.1"/>
    </source>
</evidence>
<dbReference type="OrthoDB" id="6685137at2"/>
<organism evidence="2 3">
    <name type="scientific">Acinetobacter pseudolwoffii</name>
    <dbReference type="NCBI Taxonomy" id="2053287"/>
    <lineage>
        <taxon>Bacteria</taxon>
        <taxon>Pseudomonadati</taxon>
        <taxon>Pseudomonadota</taxon>
        <taxon>Gammaproteobacteria</taxon>
        <taxon>Moraxellales</taxon>
        <taxon>Moraxellaceae</taxon>
        <taxon>Acinetobacter</taxon>
    </lineage>
</organism>
<feature type="transmembrane region" description="Helical" evidence="1">
    <location>
        <begin position="12"/>
        <end position="29"/>
    </location>
</feature>